<dbReference type="NCBIfam" id="TIGR02523">
    <property type="entry name" value="type_IV_pilV"/>
    <property type="match status" value="1"/>
</dbReference>
<organism evidence="1 2">
    <name type="scientific">Denitratisoma oestradiolicum</name>
    <dbReference type="NCBI Taxonomy" id="311182"/>
    <lineage>
        <taxon>Bacteria</taxon>
        <taxon>Pseudomonadati</taxon>
        <taxon>Pseudomonadota</taxon>
        <taxon>Betaproteobacteria</taxon>
        <taxon>Nitrosomonadales</taxon>
        <taxon>Sterolibacteriaceae</taxon>
        <taxon>Denitratisoma</taxon>
    </lineage>
</organism>
<reference evidence="1 2" key="1">
    <citation type="submission" date="2020-03" db="EMBL/GenBank/DDBJ databases">
        <authorList>
            <consortium name="Genoscope - CEA"/>
            <person name="William W."/>
        </authorList>
    </citation>
    <scope>NUCLEOTIDE SEQUENCE [LARGE SCALE GENOMIC DNA]</scope>
    <source>
        <strain evidence="2">DSM 16959</strain>
    </source>
</reference>
<dbReference type="InterPro" id="IPR013362">
    <property type="entry name" value="Pilus_4_PilV"/>
</dbReference>
<dbReference type="RefSeq" id="WP_145771591.1">
    <property type="nucleotide sequence ID" value="NZ_LR778301.1"/>
</dbReference>
<evidence type="ECO:0000313" key="2">
    <source>
        <dbReference type="Proteomes" id="UP000515733"/>
    </source>
</evidence>
<dbReference type="EMBL" id="LR778301">
    <property type="protein sequence ID" value="CAB1368043.1"/>
    <property type="molecule type" value="Genomic_DNA"/>
</dbReference>
<evidence type="ECO:0000313" key="1">
    <source>
        <dbReference type="EMBL" id="CAB1368043.1"/>
    </source>
</evidence>
<gene>
    <name evidence="1" type="ORF">DENOEST_0878</name>
</gene>
<dbReference type="Proteomes" id="UP000515733">
    <property type="component" value="Chromosome"/>
</dbReference>
<sequence>MLTITPYRQSGIVLIEALMGILIFSLGILSMVALQATAISAQNDAQFRIEAANLADRIIGEIDLNVDRTSSATLQNSLVAYAHQAATDATCAFSGDASANQQVIDWLADVATQLPGSAATMQQIAVTTAAFNQVTVTLCWQTAADATPRRHTVIAYVN</sequence>
<proteinExistence type="predicted"/>
<keyword evidence="2" id="KW-1185">Reference proteome</keyword>
<accession>A0A6S6XV40</accession>
<dbReference type="OrthoDB" id="193195at2"/>
<protein>
    <submittedName>
        <fullName evidence="1">Type IV pilus modification protein PilV</fullName>
    </submittedName>
</protein>
<dbReference type="AlphaFoldDB" id="A0A6S6XV40"/>
<dbReference type="KEGG" id="doe:DENOEST_0878"/>
<name>A0A6S6XV40_9PROT</name>